<dbReference type="SMART" id="SM00209">
    <property type="entry name" value="TSP1"/>
    <property type="match status" value="6"/>
</dbReference>
<dbReference type="EMBL" id="JAACXV010014401">
    <property type="protein sequence ID" value="KAF7267637.1"/>
    <property type="molecule type" value="Genomic_DNA"/>
</dbReference>
<evidence type="ECO:0000256" key="3">
    <source>
        <dbReference type="ARBA" id="ARBA00022729"/>
    </source>
</evidence>
<feature type="domain" description="PLAC" evidence="6">
    <location>
        <begin position="619"/>
        <end position="655"/>
    </location>
</feature>
<dbReference type="Gene3D" id="2.20.100.10">
    <property type="entry name" value="Thrombospondin type-1 (TSP1) repeat"/>
    <property type="match status" value="5"/>
</dbReference>
<evidence type="ECO:0000256" key="4">
    <source>
        <dbReference type="ARBA" id="ARBA00022737"/>
    </source>
</evidence>
<dbReference type="GO" id="GO:0005576">
    <property type="term" value="C:extracellular region"/>
    <property type="evidence" value="ECO:0007669"/>
    <property type="project" value="UniProtKB-SubCell"/>
</dbReference>
<keyword evidence="3 5" id="KW-0732">Signal</keyword>
<dbReference type="InterPro" id="IPR050439">
    <property type="entry name" value="ADAMTS_ADAMTS-like"/>
</dbReference>
<protein>
    <recommendedName>
        <fullName evidence="6">PLAC domain-containing protein</fullName>
    </recommendedName>
</protein>
<reference evidence="7" key="1">
    <citation type="submission" date="2020-08" db="EMBL/GenBank/DDBJ databases">
        <title>Genome sequencing and assembly of the red palm weevil Rhynchophorus ferrugineus.</title>
        <authorList>
            <person name="Dias G.B."/>
            <person name="Bergman C.M."/>
            <person name="Manee M."/>
        </authorList>
    </citation>
    <scope>NUCLEOTIDE SEQUENCE</scope>
    <source>
        <strain evidence="7">AA-2017</strain>
        <tissue evidence="7">Whole larva</tissue>
    </source>
</reference>
<comment type="caution">
    <text evidence="7">The sequence shown here is derived from an EMBL/GenBank/DDBJ whole genome shotgun (WGS) entry which is preliminary data.</text>
</comment>
<dbReference type="PANTHER" id="PTHR13723:SF305">
    <property type="entry name" value="PROTEIN MADD-4"/>
    <property type="match status" value="1"/>
</dbReference>
<dbReference type="GO" id="GO:0004222">
    <property type="term" value="F:metalloendopeptidase activity"/>
    <property type="evidence" value="ECO:0007669"/>
    <property type="project" value="TreeGrafter"/>
</dbReference>
<dbReference type="InterPro" id="IPR010294">
    <property type="entry name" value="ADAMTS_spacer1"/>
</dbReference>
<dbReference type="GO" id="GO:0030198">
    <property type="term" value="P:extracellular matrix organization"/>
    <property type="evidence" value="ECO:0007669"/>
    <property type="project" value="TreeGrafter"/>
</dbReference>
<dbReference type="Pfam" id="PF08686">
    <property type="entry name" value="PLAC"/>
    <property type="match status" value="1"/>
</dbReference>
<dbReference type="AlphaFoldDB" id="A0A834HVC0"/>
<dbReference type="InterPro" id="IPR036383">
    <property type="entry name" value="TSP1_rpt_sf"/>
</dbReference>
<dbReference type="InterPro" id="IPR000884">
    <property type="entry name" value="TSP1_rpt"/>
</dbReference>
<dbReference type="OrthoDB" id="5781878at2759"/>
<comment type="subcellular location">
    <subcellularLocation>
        <location evidence="1">Secreted</location>
    </subcellularLocation>
</comment>
<sequence>MALFRLFCLVLFVTLYLSVNSQGIVGGSDDNQPEICQLCVRGACKGINGIYTRPELPKGYSLIVQIPSGACGLHIQQLKQTENIIALKLSNGTYILNGDWRFSPSRSFEVAGIRITYTSQDSSSLETITSPGPLPVPVDIMIVGKQLNPGIKYSYSIPIDDKLPIVPHLLRRPTPYQPPSVDTRRLDSKSPNVIYSNQLDEPKSTTNYPSLRRTRIRRKYLHWKVTGLTPCTKSCGGGTQNYIRACYRILNSTNQMQVNEKRCAHLDARALAPIACNIEPCSTASWNGFWGQCSVSCGEGVQQFIPQCKTKINEKLVVVSDAQCPKPKPSLQSRACQERECDYFKGITNNELPQSLDPPTLKPKEWTLGSWSQCSASCGRAHRTRSVTCPSGRCSPENRPPHVEYCDQEPCDNNIDGIQSQSKVSILPSYVDYHTDYDNPWLKSEWSRCSEQCGTGNQTRYVLCDTDNCKPESKPETERACSSDKKCNAQWFAGPWGECSDSCNGPARRKREVLCIAKLNGMSHITTDMVCSIGLKPYEEEACPGSCPPRWFTGEWGRCQGNCPTGVQKREVKCLYIDKAPSSACPENEIPPSKRPCTCENYRETRDKFTFNLAQDQPADRSCVDSLSHCKIAVQARLCNYSHYTMKCCKSCRGS</sequence>
<proteinExistence type="predicted"/>
<dbReference type="GO" id="GO:0006508">
    <property type="term" value="P:proteolysis"/>
    <property type="evidence" value="ECO:0007669"/>
    <property type="project" value="TreeGrafter"/>
</dbReference>
<evidence type="ECO:0000256" key="1">
    <source>
        <dbReference type="ARBA" id="ARBA00004613"/>
    </source>
</evidence>
<evidence type="ECO:0000313" key="8">
    <source>
        <dbReference type="Proteomes" id="UP000625711"/>
    </source>
</evidence>
<keyword evidence="8" id="KW-1185">Reference proteome</keyword>
<dbReference type="PROSITE" id="PS50092">
    <property type="entry name" value="TSP1"/>
    <property type="match status" value="6"/>
</dbReference>
<dbReference type="PROSITE" id="PS50900">
    <property type="entry name" value="PLAC"/>
    <property type="match status" value="1"/>
</dbReference>
<dbReference type="Pfam" id="PF19030">
    <property type="entry name" value="TSP1_ADAMTS"/>
    <property type="match status" value="5"/>
</dbReference>
<dbReference type="Proteomes" id="UP000625711">
    <property type="component" value="Unassembled WGS sequence"/>
</dbReference>
<dbReference type="SUPFAM" id="SSF82895">
    <property type="entry name" value="TSP-1 type 1 repeat"/>
    <property type="match status" value="6"/>
</dbReference>
<evidence type="ECO:0000256" key="5">
    <source>
        <dbReference type="SAM" id="SignalP"/>
    </source>
</evidence>
<feature type="chain" id="PRO_5032945404" description="PLAC domain-containing protein" evidence="5">
    <location>
        <begin position="22"/>
        <end position="655"/>
    </location>
</feature>
<dbReference type="Pfam" id="PF05986">
    <property type="entry name" value="ADAMTS_spacer1"/>
    <property type="match status" value="1"/>
</dbReference>
<accession>A0A834HVC0</accession>
<dbReference type="InterPro" id="IPR010909">
    <property type="entry name" value="PLAC"/>
</dbReference>
<keyword evidence="2" id="KW-0964">Secreted</keyword>
<organism evidence="7 8">
    <name type="scientific">Rhynchophorus ferrugineus</name>
    <name type="common">Red palm weevil</name>
    <name type="synonym">Curculio ferrugineus</name>
    <dbReference type="NCBI Taxonomy" id="354439"/>
    <lineage>
        <taxon>Eukaryota</taxon>
        <taxon>Metazoa</taxon>
        <taxon>Ecdysozoa</taxon>
        <taxon>Arthropoda</taxon>
        <taxon>Hexapoda</taxon>
        <taxon>Insecta</taxon>
        <taxon>Pterygota</taxon>
        <taxon>Neoptera</taxon>
        <taxon>Endopterygota</taxon>
        <taxon>Coleoptera</taxon>
        <taxon>Polyphaga</taxon>
        <taxon>Cucujiformia</taxon>
        <taxon>Curculionidae</taxon>
        <taxon>Dryophthorinae</taxon>
        <taxon>Rhynchophorus</taxon>
    </lineage>
</organism>
<dbReference type="GO" id="GO:0031012">
    <property type="term" value="C:extracellular matrix"/>
    <property type="evidence" value="ECO:0007669"/>
    <property type="project" value="TreeGrafter"/>
</dbReference>
<dbReference type="Gene3D" id="2.60.120.830">
    <property type="match status" value="1"/>
</dbReference>
<name>A0A834HVC0_RHYFE</name>
<keyword evidence="4" id="KW-0677">Repeat</keyword>
<evidence type="ECO:0000259" key="6">
    <source>
        <dbReference type="PROSITE" id="PS50900"/>
    </source>
</evidence>
<evidence type="ECO:0000313" key="7">
    <source>
        <dbReference type="EMBL" id="KAF7267637.1"/>
    </source>
</evidence>
<feature type="signal peptide" evidence="5">
    <location>
        <begin position="1"/>
        <end position="21"/>
    </location>
</feature>
<dbReference type="PANTHER" id="PTHR13723">
    <property type="entry name" value="ADAMTS A DISINTEGRIN AND METALLOPROTEASE WITH THROMBOSPONDIN MOTIFS PROTEASE"/>
    <property type="match status" value="1"/>
</dbReference>
<gene>
    <name evidence="7" type="ORF">GWI33_019129</name>
</gene>
<evidence type="ECO:0000256" key="2">
    <source>
        <dbReference type="ARBA" id="ARBA00022525"/>
    </source>
</evidence>